<gene>
    <name evidence="2" type="ORF">CH376_04630</name>
    <name evidence="1" type="ORF">CH380_07495</name>
</gene>
<dbReference type="Proteomes" id="UP000232149">
    <property type="component" value="Unassembled WGS sequence"/>
</dbReference>
<evidence type="ECO:0000313" key="3">
    <source>
        <dbReference type="Proteomes" id="UP000232149"/>
    </source>
</evidence>
<evidence type="ECO:0000313" key="1">
    <source>
        <dbReference type="EMBL" id="PJZ53846.1"/>
    </source>
</evidence>
<comment type="caution">
    <text evidence="1">The sequence shown here is derived from an EMBL/GenBank/DDBJ whole genome shotgun (WGS) entry which is preliminary data.</text>
</comment>
<evidence type="ECO:0000313" key="2">
    <source>
        <dbReference type="EMBL" id="PJZ63136.1"/>
    </source>
</evidence>
<dbReference type="Proteomes" id="UP000232188">
    <property type="component" value="Unassembled WGS sequence"/>
</dbReference>
<dbReference type="AlphaFoldDB" id="A0A2M9YQN0"/>
<sequence>MNSMRPHKGIPPDFVENAKRERASFTSARNRIEISTVFGDKGLTILDEDFGFFGKMQTDFSLRLSDLLVVALESDCRNFF</sequence>
<evidence type="ECO:0000313" key="4">
    <source>
        <dbReference type="Proteomes" id="UP000232188"/>
    </source>
</evidence>
<organism evidence="1 4">
    <name type="scientific">Leptospira adleri</name>
    <dbReference type="NCBI Taxonomy" id="2023186"/>
    <lineage>
        <taxon>Bacteria</taxon>
        <taxon>Pseudomonadati</taxon>
        <taxon>Spirochaetota</taxon>
        <taxon>Spirochaetia</taxon>
        <taxon>Leptospirales</taxon>
        <taxon>Leptospiraceae</taxon>
        <taxon>Leptospira</taxon>
    </lineage>
</organism>
<proteinExistence type="predicted"/>
<reference evidence="3 4" key="1">
    <citation type="submission" date="2017-07" db="EMBL/GenBank/DDBJ databases">
        <title>Leptospira spp. isolated from tropical soils.</title>
        <authorList>
            <person name="Thibeaux R."/>
            <person name="Iraola G."/>
            <person name="Ferres I."/>
            <person name="Bierque E."/>
            <person name="Girault D."/>
            <person name="Soupe-Gilbert M.-E."/>
            <person name="Picardeau M."/>
            <person name="Goarant C."/>
        </authorList>
    </citation>
    <scope>NUCLEOTIDE SEQUENCE [LARGE SCALE GENOMIC DNA]</scope>
    <source>
        <strain evidence="1 4">FH2-B-C1</strain>
        <strain evidence="2 3">FH2-B-D1</strain>
    </source>
</reference>
<keyword evidence="3" id="KW-1185">Reference proteome</keyword>
<name>A0A2M9YQN0_9LEPT</name>
<protein>
    <submittedName>
        <fullName evidence="1">Uncharacterized protein</fullName>
    </submittedName>
</protein>
<dbReference type="EMBL" id="NPDV01000005">
    <property type="protein sequence ID" value="PJZ53846.1"/>
    <property type="molecule type" value="Genomic_DNA"/>
</dbReference>
<accession>A0A2M9YQN0</accession>
<dbReference type="EMBL" id="NPDU01000008">
    <property type="protein sequence ID" value="PJZ63136.1"/>
    <property type="molecule type" value="Genomic_DNA"/>
</dbReference>